<dbReference type="EMBL" id="CP003098">
    <property type="protein sequence ID" value="AET31507.1"/>
    <property type="molecule type" value="Genomic_DNA"/>
</dbReference>
<evidence type="ECO:0000259" key="1">
    <source>
        <dbReference type="Pfam" id="PF04073"/>
    </source>
</evidence>
<dbReference type="AlphaFoldDB" id="G7VDS5"/>
<dbReference type="Gene3D" id="3.90.960.10">
    <property type="entry name" value="YbaK/aminoacyl-tRNA synthetase-associated domain"/>
    <property type="match status" value="1"/>
</dbReference>
<dbReference type="RefSeq" id="WP_014287338.1">
    <property type="nucleotide sequence ID" value="NC_016645.1"/>
</dbReference>
<dbReference type="GO" id="GO:0002161">
    <property type="term" value="F:aminoacyl-tRNA deacylase activity"/>
    <property type="evidence" value="ECO:0007669"/>
    <property type="project" value="InterPro"/>
</dbReference>
<dbReference type="PANTHER" id="PTHR30411">
    <property type="entry name" value="CYTOPLASMIC PROTEIN"/>
    <property type="match status" value="1"/>
</dbReference>
<feature type="domain" description="YbaK/aminoacyl-tRNA synthetase-associated" evidence="1">
    <location>
        <begin position="21"/>
        <end position="126"/>
    </location>
</feature>
<dbReference type="PANTHER" id="PTHR30411:SF1">
    <property type="entry name" value="CYTOPLASMIC PROTEIN"/>
    <property type="match status" value="1"/>
</dbReference>
<dbReference type="eggNOG" id="arCOG04332">
    <property type="taxonomic scope" value="Archaea"/>
</dbReference>
<dbReference type="InterPro" id="IPR007214">
    <property type="entry name" value="YbaK/aa-tRNA-synth-assoc-dom"/>
</dbReference>
<protein>
    <recommendedName>
        <fullName evidence="1">YbaK/aminoacyl-tRNA synthetase-associated domain-containing protein</fullName>
    </recommendedName>
</protein>
<evidence type="ECO:0000313" key="3">
    <source>
        <dbReference type="Proteomes" id="UP000005867"/>
    </source>
</evidence>
<dbReference type="Proteomes" id="UP000005867">
    <property type="component" value="Chromosome"/>
</dbReference>
<dbReference type="KEGG" id="pyr:P186_0038"/>
<dbReference type="BioCyc" id="PSP1104324:GJSN-37-MONOMER"/>
<name>G7VDS5_9CREN</name>
<evidence type="ECO:0000313" key="2">
    <source>
        <dbReference type="EMBL" id="AET31507.1"/>
    </source>
</evidence>
<organism evidence="2 3">
    <name type="scientific">Pyrobaculum ferrireducens</name>
    <dbReference type="NCBI Taxonomy" id="1104324"/>
    <lineage>
        <taxon>Archaea</taxon>
        <taxon>Thermoproteota</taxon>
        <taxon>Thermoprotei</taxon>
        <taxon>Thermoproteales</taxon>
        <taxon>Thermoproteaceae</taxon>
        <taxon>Pyrobaculum</taxon>
    </lineage>
</organism>
<keyword evidence="3" id="KW-1185">Reference proteome</keyword>
<dbReference type="InterPro" id="IPR036754">
    <property type="entry name" value="YbaK/aa-tRNA-synt-asso_dom_sf"/>
</dbReference>
<sequence>MSLGAGRPALEEFGQLIRLGEPVRTVRQAAKAVGVDESRIIKTLVVNCGGEYRAYVLRGVKKLDLERLGCRMATPEEVLSVTGYAVGGVPPVLPIPVYIDRELLEEEYVYGGGGDDHSLLKFRPLTLVERGVAVPIDL</sequence>
<gene>
    <name evidence="2" type="ORF">P186_0038</name>
</gene>
<dbReference type="HOGENOM" id="CLU_094875_0_0_2"/>
<reference evidence="2 3" key="1">
    <citation type="journal article" date="2012" name="J. Bacteriol.">
        <title>Complete genome sequence of strain 1860, a crenarchaeon of the genus pyrobaculum able to grow with various electron acceptors.</title>
        <authorList>
            <person name="Mardanov A.V."/>
            <person name="Gumerov V.M."/>
            <person name="Slobodkina G.B."/>
            <person name="Beletsky A.V."/>
            <person name="Bonch-Osmolovskaya E.A."/>
            <person name="Ravin N.V."/>
            <person name="Skryabin K.G."/>
        </authorList>
    </citation>
    <scope>NUCLEOTIDE SEQUENCE [LARGE SCALE GENOMIC DNA]</scope>
    <source>
        <strain evidence="2 3">1860</strain>
    </source>
</reference>
<proteinExistence type="predicted"/>
<dbReference type="SUPFAM" id="SSF55826">
    <property type="entry name" value="YbaK/ProRS associated domain"/>
    <property type="match status" value="1"/>
</dbReference>
<dbReference type="GeneID" id="11595843"/>
<dbReference type="Pfam" id="PF04073">
    <property type="entry name" value="tRNA_edit"/>
    <property type="match status" value="1"/>
</dbReference>
<dbReference type="OrthoDB" id="27691at2157"/>
<accession>G7VDS5</accession>
<dbReference type="STRING" id="1104324.P186_0038"/>